<dbReference type="Pfam" id="PF00076">
    <property type="entry name" value="RRM_1"/>
    <property type="match status" value="1"/>
</dbReference>
<organism evidence="5">
    <name type="scientific">Schmidtea mediterranea</name>
    <name type="common">Freshwater planarian flatworm</name>
    <dbReference type="NCBI Taxonomy" id="79327"/>
    <lineage>
        <taxon>Eukaryota</taxon>
        <taxon>Metazoa</taxon>
        <taxon>Spiralia</taxon>
        <taxon>Lophotrochozoa</taxon>
        <taxon>Platyhelminthes</taxon>
        <taxon>Rhabditophora</taxon>
        <taxon>Seriata</taxon>
        <taxon>Tricladida</taxon>
        <taxon>Continenticola</taxon>
        <taxon>Geoplanoidea</taxon>
        <taxon>Dugesiidae</taxon>
        <taxon>Schmidtea</taxon>
    </lineage>
</organism>
<evidence type="ECO:0000256" key="3">
    <source>
        <dbReference type="PROSITE-ProRule" id="PRU00176"/>
    </source>
</evidence>
<dbReference type="SMART" id="SM00360">
    <property type="entry name" value="RRM"/>
    <property type="match status" value="3"/>
</dbReference>
<evidence type="ECO:0000256" key="2">
    <source>
        <dbReference type="ARBA" id="ARBA00022884"/>
    </source>
</evidence>
<dbReference type="GO" id="GO:0003723">
    <property type="term" value="F:RNA binding"/>
    <property type="evidence" value="ECO:0007669"/>
    <property type="project" value="UniProtKB-UniRule"/>
</dbReference>
<name>A0A172RVR9_SCHMD</name>
<dbReference type="AlphaFoldDB" id="A0A172RVR9"/>
<accession>A0A172RVR9</accession>
<reference evidence="5" key="1">
    <citation type="submission" date="2016-03" db="EMBL/GenBank/DDBJ databases">
        <title>A novel pre-meiotic function for boule in the planarian Schmidtea mediterranea.</title>
        <authorList>
            <person name="Iyer H."/>
            <person name="Issigonis M."/>
            <person name="Sharma P.P."/>
            <person name="Extavour C.G."/>
            <person name="Newmark P.A."/>
        </authorList>
    </citation>
    <scope>NUCLEOTIDE SEQUENCE</scope>
</reference>
<dbReference type="InterPro" id="IPR035979">
    <property type="entry name" value="RBD_domain_sf"/>
</dbReference>
<feature type="non-terminal residue" evidence="5">
    <location>
        <position position="371"/>
    </location>
</feature>
<dbReference type="PROSITE" id="PS50102">
    <property type="entry name" value="RRM"/>
    <property type="match status" value="1"/>
</dbReference>
<dbReference type="InterPro" id="IPR012677">
    <property type="entry name" value="Nucleotide-bd_a/b_plait_sf"/>
</dbReference>
<feature type="domain" description="RRM" evidence="4">
    <location>
        <begin position="122"/>
        <end position="199"/>
    </location>
</feature>
<dbReference type="Gene3D" id="3.30.70.330">
    <property type="match status" value="3"/>
</dbReference>
<sequence length="371" mass="42513">MAEYWVKLRGLPYRTTMDDIVEFMTGVKMKGGKRGINFPISQKNIEWGEAFIEVVDEEDLEAAKEKHNKHLGRRYIEVFTSTKSDMEAACKQVKVTENVKAKVASKRGRSRSPRERAPADNYVIRLKGLPFSASKIDIKEFFSGLKILPDGMSILVDENGRALGNAFVQFASYHDAKLAKERTGIKIGHRYIEVFDSNIEEANAEIRRQMEINDMRLSQFEKSPPRSRGVRAIDDVPYVESRRYARPPYIVNMRGVSLSVRPDDIFRFFRPLLPVAISMKFTSTGSEGEADVEFDNEEDAYSALSRNRERLGSSHVSLSMLSMRDELKYTDSIAVPNYDRRDRDRELSRGLTSSARGYSERDSLYTSSRYY</sequence>
<evidence type="ECO:0000259" key="4">
    <source>
        <dbReference type="PROSITE" id="PS50102"/>
    </source>
</evidence>
<dbReference type="PANTHER" id="PTHR13976">
    <property type="entry name" value="HETEROGENEOUS NUCLEAR RIBONUCLEOPROTEIN-RELATED"/>
    <property type="match status" value="1"/>
</dbReference>
<dbReference type="InterPro" id="IPR000504">
    <property type="entry name" value="RRM_dom"/>
</dbReference>
<evidence type="ECO:0000313" key="5">
    <source>
        <dbReference type="EMBL" id="ANE21807.1"/>
    </source>
</evidence>
<proteinExistence type="evidence at transcript level"/>
<gene>
    <name evidence="5" type="primary">GRSF1-3</name>
</gene>
<dbReference type="InterPro" id="IPR050666">
    <property type="entry name" value="ESRP"/>
</dbReference>
<keyword evidence="1" id="KW-0677">Repeat</keyword>
<dbReference type="EMBL" id="KU852678">
    <property type="protein sequence ID" value="ANE21807.1"/>
    <property type="molecule type" value="mRNA"/>
</dbReference>
<keyword evidence="2 3" id="KW-0694">RNA-binding</keyword>
<dbReference type="CDD" id="cd12254">
    <property type="entry name" value="RRM_hnRNPH_ESRPs_RBM12_like"/>
    <property type="match status" value="1"/>
</dbReference>
<evidence type="ECO:0000256" key="1">
    <source>
        <dbReference type="ARBA" id="ARBA00022737"/>
    </source>
</evidence>
<dbReference type="SUPFAM" id="SSF54928">
    <property type="entry name" value="RNA-binding domain, RBD"/>
    <property type="match status" value="3"/>
</dbReference>
<protein>
    <submittedName>
        <fullName evidence="5">Guanine-rich sequence binding factor 1-3</fullName>
    </submittedName>
</protein>